<name>A0A417Y578_9ACTN</name>
<keyword evidence="3" id="KW-1185">Reference proteome</keyword>
<dbReference type="AlphaFoldDB" id="A0A417Y578"/>
<reference evidence="2 3" key="1">
    <citation type="submission" date="2018-09" db="EMBL/GenBank/DDBJ databases">
        <title>Genome sequencing of Nocardioides immobilis CCTCC AB 2017083 for comparison to Nocardioides silvaticus.</title>
        <authorList>
            <person name="Li C."/>
            <person name="Wang G."/>
        </authorList>
    </citation>
    <scope>NUCLEOTIDE SEQUENCE [LARGE SCALE GENOMIC DNA]</scope>
    <source>
        <strain evidence="2 3">CCTCC AB 2017083</strain>
    </source>
</reference>
<feature type="region of interest" description="Disordered" evidence="1">
    <location>
        <begin position="117"/>
        <end position="181"/>
    </location>
</feature>
<proteinExistence type="predicted"/>
<organism evidence="2 3">
    <name type="scientific">Nocardioides immobilis</name>
    <dbReference type="NCBI Taxonomy" id="2049295"/>
    <lineage>
        <taxon>Bacteria</taxon>
        <taxon>Bacillati</taxon>
        <taxon>Actinomycetota</taxon>
        <taxon>Actinomycetes</taxon>
        <taxon>Propionibacteriales</taxon>
        <taxon>Nocardioidaceae</taxon>
        <taxon>Nocardioides</taxon>
    </lineage>
</organism>
<feature type="compositionally biased region" description="Basic and acidic residues" evidence="1">
    <location>
        <begin position="168"/>
        <end position="181"/>
    </location>
</feature>
<evidence type="ECO:0000313" key="2">
    <source>
        <dbReference type="EMBL" id="RHW27823.1"/>
    </source>
</evidence>
<evidence type="ECO:0000313" key="3">
    <source>
        <dbReference type="Proteomes" id="UP000283644"/>
    </source>
</evidence>
<gene>
    <name evidence="2" type="ORF">D0Z08_05865</name>
</gene>
<dbReference type="Proteomes" id="UP000283644">
    <property type="component" value="Unassembled WGS sequence"/>
</dbReference>
<dbReference type="RefSeq" id="WP_118923631.1">
    <property type="nucleotide sequence ID" value="NZ_QXGH01000011.1"/>
</dbReference>
<comment type="caution">
    <text evidence="2">The sequence shown here is derived from an EMBL/GenBank/DDBJ whole genome shotgun (WGS) entry which is preliminary data.</text>
</comment>
<accession>A0A417Y578</accession>
<evidence type="ECO:0000256" key="1">
    <source>
        <dbReference type="SAM" id="MobiDB-lite"/>
    </source>
</evidence>
<feature type="compositionally biased region" description="Polar residues" evidence="1">
    <location>
        <begin position="126"/>
        <end position="143"/>
    </location>
</feature>
<protein>
    <submittedName>
        <fullName evidence="2">Uncharacterized protein</fullName>
    </submittedName>
</protein>
<dbReference type="EMBL" id="QXGH01000011">
    <property type="protein sequence ID" value="RHW27823.1"/>
    <property type="molecule type" value="Genomic_DNA"/>
</dbReference>
<dbReference type="OrthoDB" id="3292517at2"/>
<sequence>MSRVPQEWGKNPSFFFGNRESFKDMATDDVFPRWLRVTFAAYAHFGANGHATFRQKRLAWLLGEKVGEVMIPTSRQRVREAIDGAVDRGLLMPESKALCLVLPSAVVAFGVGKEGAACPRHPARRNGQTVSPTSETTRFQPVVSTPKERQNRVVSGSAPLFSLTTPTGDDRDSADPDERTA</sequence>